<evidence type="ECO:0000256" key="6">
    <source>
        <dbReference type="ARBA" id="ARBA00022723"/>
    </source>
</evidence>
<proteinExistence type="inferred from homology"/>
<dbReference type="FunFam" id="3.20.20.140:FF:000017">
    <property type="entry name" value="Adenosine deaminase 2"/>
    <property type="match status" value="1"/>
</dbReference>
<protein>
    <recommendedName>
        <fullName evidence="4">adenosine deaminase</fullName>
        <ecNumber evidence="4">3.5.4.4</ecNumber>
    </recommendedName>
</protein>
<evidence type="ECO:0000256" key="2">
    <source>
        <dbReference type="ARBA" id="ARBA00004613"/>
    </source>
</evidence>
<keyword evidence="8" id="KW-0378">Hydrolase</keyword>
<dbReference type="GO" id="GO:0004000">
    <property type="term" value="F:adenosine deaminase activity"/>
    <property type="evidence" value="ECO:0007669"/>
    <property type="project" value="TreeGrafter"/>
</dbReference>
<accession>A0A9Q8W821</accession>
<sequence length="778" mass="90126">MWLGVELSQIGYDFLVHSHLIHAHSQLTYLLPPSIYLVPPLWVAALVACHCLVQDLGLRLPEAKHETSKLKDIFHFPSPQVPIKDIENGPMMIARNIPTKQHQPGLLVYLTADSLPGSHISAFQSLPGRPRQRTTSFFTSVNSLMGSLCSNIEKDDAPGEKDGQASRDINAKTITRLSSKRLRKLRHQRHHAHHQRHQADMDKAQEMIEAHEVVINNIWIKMPRRTALDKTDARKIDGPEEYFHQRKEILDRENTLSFDFSAKMRASEKERKANAIIQKLKIKDHESVYEPAEKRQGWGGQKHARFAADHFLSNVDLINQTSLFRVAVKMPKGAHLHIHFNACLQPHVLLGIAETMPRMFIKSDLSLAPSAAKTNLHRCEIQFSILPLEKEDEVKGNLFKTDYHHRQMMKYSEFIKEFPKHYNGMKAEEWLTSKLVFHEDEAHNALQTVQGAWEKFNGRTRMMKGLFNYESAYRKYTRGILEDFVRDNIQYAEIRPNFMQTNQLWTDDGTRQIDNRGIMKIIIEEYDNFQKETKDYFGGLKVIYCTPRSFTTELVAFALDECFEFKREWPQWIAGFDLVGEESQGHPLRHFVTEFLAFRKRCEESQPKVDIPFLFHCGETTDIGNDTDGNLVDALLLNSKRIGHGFALARHPYIMEHMKKSGICLEVCPISNEELGLTPRITGHSMYNLLANNVHCTLNSDNGTIFRSTLSHDFYQAMVGKTDMTLHGWRQLIEWSLEHSCMSKDELASVRKEWEKRWELFLEWILEEFRDLSLEIPE</sequence>
<keyword evidence="12" id="KW-1185">Reference proteome</keyword>
<dbReference type="GO" id="GO:0006154">
    <property type="term" value="P:adenosine catabolic process"/>
    <property type="evidence" value="ECO:0007669"/>
    <property type="project" value="TreeGrafter"/>
</dbReference>
<dbReference type="PANTHER" id="PTHR11409:SF37">
    <property type="entry name" value="ADENOSINE DEAMINASE DOMAIN-CONTAINING PROTEIN"/>
    <property type="match status" value="1"/>
</dbReference>
<dbReference type="EC" id="3.5.4.4" evidence="4"/>
<feature type="domain" description="Adenosine deaminase" evidence="10">
    <location>
        <begin position="443"/>
        <end position="751"/>
    </location>
</feature>
<evidence type="ECO:0000313" key="11">
    <source>
        <dbReference type="EMBL" id="UQC73734.1"/>
    </source>
</evidence>
<dbReference type="InterPro" id="IPR006330">
    <property type="entry name" value="Ado/ade_deaminase"/>
</dbReference>
<dbReference type="AlphaFoldDB" id="A0A9Q8W821"/>
<evidence type="ECO:0000259" key="10">
    <source>
        <dbReference type="Pfam" id="PF00962"/>
    </source>
</evidence>
<reference evidence="11" key="1">
    <citation type="journal article" date="2021" name="Mol. Plant Microbe Interact.">
        <title>Complete Genome Sequence of the Plant-Pathogenic Fungus Colletotrichum lupini.</title>
        <authorList>
            <person name="Baroncelli R."/>
            <person name="Pensec F."/>
            <person name="Da Lio D."/>
            <person name="Boufleur T."/>
            <person name="Vicente I."/>
            <person name="Sarrocco S."/>
            <person name="Picot A."/>
            <person name="Baraldi E."/>
            <person name="Sukno S."/>
            <person name="Thon M."/>
            <person name="Le Floch G."/>
        </authorList>
    </citation>
    <scope>NUCLEOTIDE SEQUENCE</scope>
    <source>
        <strain evidence="11">IMI 504893</strain>
    </source>
</reference>
<dbReference type="GO" id="GO:0046103">
    <property type="term" value="P:inosine biosynthetic process"/>
    <property type="evidence" value="ECO:0007669"/>
    <property type="project" value="TreeGrafter"/>
</dbReference>
<keyword evidence="5" id="KW-0964">Secreted</keyword>
<dbReference type="Proteomes" id="UP000830671">
    <property type="component" value="Chromosome 1"/>
</dbReference>
<evidence type="ECO:0000256" key="4">
    <source>
        <dbReference type="ARBA" id="ARBA00012784"/>
    </source>
</evidence>
<dbReference type="SUPFAM" id="SSF51556">
    <property type="entry name" value="Metallo-dependent hydrolases"/>
    <property type="match status" value="1"/>
</dbReference>
<evidence type="ECO:0000256" key="1">
    <source>
        <dbReference type="ARBA" id="ARBA00001947"/>
    </source>
</evidence>
<dbReference type="KEGG" id="clup:CLUP02_00380"/>
<dbReference type="GO" id="GO:0005576">
    <property type="term" value="C:extracellular region"/>
    <property type="evidence" value="ECO:0007669"/>
    <property type="project" value="UniProtKB-SubCell"/>
</dbReference>
<dbReference type="InterPro" id="IPR001365">
    <property type="entry name" value="A_deaminase_dom"/>
</dbReference>
<dbReference type="InterPro" id="IPR032466">
    <property type="entry name" value="Metal_Hydrolase"/>
</dbReference>
<comment type="similarity">
    <text evidence="3">Belongs to the metallo-dependent hydrolases superfamily. Adenosine and AMP deaminases family. ADGF subfamily.</text>
</comment>
<evidence type="ECO:0000256" key="5">
    <source>
        <dbReference type="ARBA" id="ARBA00022525"/>
    </source>
</evidence>
<evidence type="ECO:0000256" key="3">
    <source>
        <dbReference type="ARBA" id="ARBA00006083"/>
    </source>
</evidence>
<keyword evidence="7" id="KW-0732">Signal</keyword>
<dbReference type="Pfam" id="PF00962">
    <property type="entry name" value="A_deaminase"/>
    <property type="match status" value="1"/>
</dbReference>
<keyword evidence="6" id="KW-0479">Metal-binding</keyword>
<dbReference type="Gene3D" id="3.20.20.140">
    <property type="entry name" value="Metal-dependent hydrolases"/>
    <property type="match status" value="1"/>
</dbReference>
<evidence type="ECO:0000313" key="12">
    <source>
        <dbReference type="Proteomes" id="UP000830671"/>
    </source>
</evidence>
<dbReference type="GeneID" id="73334440"/>
<comment type="catalytic activity">
    <reaction evidence="9">
        <text>adenosine + H2O + H(+) = inosine + NH4(+)</text>
        <dbReference type="Rhea" id="RHEA:24408"/>
        <dbReference type="ChEBI" id="CHEBI:15377"/>
        <dbReference type="ChEBI" id="CHEBI:15378"/>
        <dbReference type="ChEBI" id="CHEBI:16335"/>
        <dbReference type="ChEBI" id="CHEBI:17596"/>
        <dbReference type="ChEBI" id="CHEBI:28938"/>
        <dbReference type="EC" id="3.5.4.4"/>
    </reaction>
</comment>
<dbReference type="GO" id="GO:0046872">
    <property type="term" value="F:metal ion binding"/>
    <property type="evidence" value="ECO:0007669"/>
    <property type="project" value="UniProtKB-KW"/>
</dbReference>
<comment type="subcellular location">
    <subcellularLocation>
        <location evidence="2">Secreted</location>
    </subcellularLocation>
</comment>
<evidence type="ECO:0000256" key="8">
    <source>
        <dbReference type="ARBA" id="ARBA00022801"/>
    </source>
</evidence>
<dbReference type="RefSeq" id="XP_049135387.1">
    <property type="nucleotide sequence ID" value="XM_049279430.1"/>
</dbReference>
<comment type="cofactor">
    <cofactor evidence="1">
        <name>Zn(2+)</name>
        <dbReference type="ChEBI" id="CHEBI:29105"/>
    </cofactor>
</comment>
<name>A0A9Q8W821_9PEZI</name>
<dbReference type="PANTHER" id="PTHR11409">
    <property type="entry name" value="ADENOSINE DEAMINASE"/>
    <property type="match status" value="1"/>
</dbReference>
<dbReference type="EMBL" id="CP019471">
    <property type="protein sequence ID" value="UQC73734.1"/>
    <property type="molecule type" value="Genomic_DNA"/>
</dbReference>
<evidence type="ECO:0000256" key="9">
    <source>
        <dbReference type="ARBA" id="ARBA00047764"/>
    </source>
</evidence>
<organism evidence="11 12">
    <name type="scientific">Colletotrichum lupini</name>
    <dbReference type="NCBI Taxonomy" id="145971"/>
    <lineage>
        <taxon>Eukaryota</taxon>
        <taxon>Fungi</taxon>
        <taxon>Dikarya</taxon>
        <taxon>Ascomycota</taxon>
        <taxon>Pezizomycotina</taxon>
        <taxon>Sordariomycetes</taxon>
        <taxon>Hypocreomycetidae</taxon>
        <taxon>Glomerellales</taxon>
        <taxon>Glomerellaceae</taxon>
        <taxon>Colletotrichum</taxon>
        <taxon>Colletotrichum acutatum species complex</taxon>
    </lineage>
</organism>
<gene>
    <name evidence="11" type="ORF">CLUP02_00380</name>
</gene>
<evidence type="ECO:0000256" key="7">
    <source>
        <dbReference type="ARBA" id="ARBA00022729"/>
    </source>
</evidence>